<proteinExistence type="predicted"/>
<dbReference type="InterPro" id="IPR036188">
    <property type="entry name" value="FAD/NAD-bd_sf"/>
</dbReference>
<evidence type="ECO:0000313" key="2">
    <source>
        <dbReference type="Proteomes" id="UP000054466"/>
    </source>
</evidence>
<dbReference type="AlphaFoldDB" id="A0A0D2C180"/>
<dbReference type="SUPFAM" id="SSF51971">
    <property type="entry name" value="Nucleotide-binding domain"/>
    <property type="match status" value="1"/>
</dbReference>
<dbReference type="Proteomes" id="UP000054466">
    <property type="component" value="Unassembled WGS sequence"/>
</dbReference>
<organism evidence="1 2">
    <name type="scientific">Cladophialophora immunda</name>
    <dbReference type="NCBI Taxonomy" id="569365"/>
    <lineage>
        <taxon>Eukaryota</taxon>
        <taxon>Fungi</taxon>
        <taxon>Dikarya</taxon>
        <taxon>Ascomycota</taxon>
        <taxon>Pezizomycotina</taxon>
        <taxon>Eurotiomycetes</taxon>
        <taxon>Chaetothyriomycetidae</taxon>
        <taxon>Chaetothyriales</taxon>
        <taxon>Herpotrichiellaceae</taxon>
        <taxon>Cladophialophora</taxon>
    </lineage>
</organism>
<dbReference type="PROSITE" id="PS51257">
    <property type="entry name" value="PROKAR_LIPOPROTEIN"/>
    <property type="match status" value="1"/>
</dbReference>
<dbReference type="Gene3D" id="3.50.50.60">
    <property type="entry name" value="FAD/NAD(P)-binding domain"/>
    <property type="match status" value="1"/>
</dbReference>
<protein>
    <recommendedName>
        <fullName evidence="3">FAD/NAD(P)-binding domain-containing protein</fullName>
    </recommendedName>
</protein>
<keyword evidence="2" id="KW-1185">Reference proteome</keyword>
<dbReference type="EMBL" id="KN847045">
    <property type="protein sequence ID" value="KIW24250.1"/>
    <property type="molecule type" value="Genomic_DNA"/>
</dbReference>
<dbReference type="RefSeq" id="XP_016244466.1">
    <property type="nucleotide sequence ID" value="XM_016397275.1"/>
</dbReference>
<name>A0A0D2C180_9EURO</name>
<evidence type="ECO:0008006" key="3">
    <source>
        <dbReference type="Google" id="ProtNLM"/>
    </source>
</evidence>
<gene>
    <name evidence="1" type="ORF">PV07_09978</name>
</gene>
<dbReference type="VEuPathDB" id="FungiDB:PV07_09978"/>
<dbReference type="Pfam" id="PF13450">
    <property type="entry name" value="NAD_binding_8"/>
    <property type="match status" value="1"/>
</dbReference>
<dbReference type="HOGENOM" id="CLU_2573681_0_0_1"/>
<reference evidence="1 2" key="1">
    <citation type="submission" date="2015-01" db="EMBL/GenBank/DDBJ databases">
        <title>The Genome Sequence of Cladophialophora immunda CBS83496.</title>
        <authorList>
            <consortium name="The Broad Institute Genomics Platform"/>
            <person name="Cuomo C."/>
            <person name="de Hoog S."/>
            <person name="Gorbushina A."/>
            <person name="Stielow B."/>
            <person name="Teixiera M."/>
            <person name="Abouelleil A."/>
            <person name="Chapman S.B."/>
            <person name="Priest M."/>
            <person name="Young S.K."/>
            <person name="Wortman J."/>
            <person name="Nusbaum C."/>
            <person name="Birren B."/>
        </authorList>
    </citation>
    <scope>NUCLEOTIDE SEQUENCE [LARGE SCALE GENOMIC DNA]</scope>
    <source>
        <strain evidence="1 2">CBS 83496</strain>
    </source>
</reference>
<evidence type="ECO:0000313" key="1">
    <source>
        <dbReference type="EMBL" id="KIW24250.1"/>
    </source>
</evidence>
<accession>A0A0D2C180</accession>
<sequence length="81" mass="8930">MGSNSTRGRILVVGAGYGSLSCAIELHRKGFEVEVLESASKLTTQGMSQILEVREMLMPQTYEKEGDMLQFSSNASRVMRT</sequence>
<dbReference type="OrthoDB" id="4147963at2759"/>
<dbReference type="GeneID" id="27349172"/>